<keyword evidence="1" id="KW-1133">Transmembrane helix</keyword>
<reference evidence="4 5" key="1">
    <citation type="submission" date="2017-04" db="EMBL/GenBank/DDBJ databases">
        <title>Genome Announcement: Closed genomes of Ralstonia solanacearum strains K60, UW551, and UW700.</title>
        <authorList>
            <person name="Hayes M."/>
            <person name="Macintyre A.M."/>
            <person name="Allen C."/>
        </authorList>
    </citation>
    <scope>NUCLEOTIDE SEQUENCE [LARGE SCALE GENOMIC DNA]</scope>
    <source>
        <strain evidence="4 5">UW25</strain>
    </source>
</reference>
<keyword evidence="1" id="KW-0472">Membrane</keyword>
<dbReference type="Pfam" id="PF04830">
    <property type="entry name" value="DUF637"/>
    <property type="match status" value="1"/>
</dbReference>
<protein>
    <submittedName>
        <fullName evidence="4">Uncharacterized protein</fullName>
    </submittedName>
</protein>
<feature type="transmembrane region" description="Helical" evidence="1">
    <location>
        <begin position="211"/>
        <end position="236"/>
    </location>
</feature>
<dbReference type="Proteomes" id="UP000216164">
    <property type="component" value="Unassembled WGS sequence"/>
</dbReference>
<name>A0AAP7ZR98_RALSL</name>
<sequence>MIAGTNVNVNVDGTLRNSGQITAADTLNVHAGRIDAAPNVVNVGTSAYKVEGGWLEVSGTQVQPGGFMSALHLNVTANSINAINEAFIVRNPDGTTNQAASDALVAQLKANLGLNYTSGTVKDDIHQNFIKEESGFGPLGQVVAIVVAVALAIITAGAGAAVLAAVGSTLTGTAAAVAGAAISGAIAGTLSSMASQVILTGSMNLGTALKSGAISAVTAGVTAGALAALGLSSAAIKSVGDNISKGNWAAVQANIGQYAEASVVRSAISAGINSAAFGGSFGQAFAGGLVRDAAAVGANMLGTLSPGIGEVNASADSVVGNILGHIALGCATSSIQGTGCAGGSAGGLAGSVVAPLVGTGLYSGVSGENKAIDAATVAIAGLAGGAIAQAIGGDATAGASTGQNSAMNNWLDHRRPNPMVYSEQERRDNAAAACAKDPQQCDVASGWDAKSKQRDADLQAACANQSSDTCRGAIAAAKAAGNYIVFAGGKVYAYGPETPVARSLDPSPAAKTLDTMVGSPLAGIFGGIPYYKSNADPAAGYYFAQYGMALEGIGAGVLGLPTGPLAGSGWRAALESPNTFYVGSGAGSALPTWTNVAGPYSAVGQGGGLLRRFSPWRATWLTALSGWVHQIVRVIPLLQKGNRARTPLLPIQMDLPIGLTCQYTLLVQMVSQSPGS</sequence>
<comment type="caution">
    <text evidence="4">The sequence shown here is derived from an EMBL/GenBank/DDBJ whole genome shotgun (WGS) entry which is preliminary data.</text>
</comment>
<evidence type="ECO:0000313" key="5">
    <source>
        <dbReference type="Proteomes" id="UP000216164"/>
    </source>
</evidence>
<proteinExistence type="predicted"/>
<evidence type="ECO:0000259" key="2">
    <source>
        <dbReference type="Pfam" id="PF04830"/>
    </source>
</evidence>
<feature type="transmembrane region" description="Helical" evidence="1">
    <location>
        <begin position="142"/>
        <end position="167"/>
    </location>
</feature>
<dbReference type="AlphaFoldDB" id="A0AAP7ZR98"/>
<evidence type="ECO:0000259" key="3">
    <source>
        <dbReference type="Pfam" id="PF21726"/>
    </source>
</evidence>
<dbReference type="Pfam" id="PF21726">
    <property type="entry name" value="DUF6862"/>
    <property type="match status" value="1"/>
</dbReference>
<dbReference type="InterPro" id="IPR049271">
    <property type="entry name" value="DUF6862"/>
</dbReference>
<accession>A0AAP7ZR98</accession>
<keyword evidence="1" id="KW-0812">Transmembrane</keyword>
<dbReference type="InterPro" id="IPR006915">
    <property type="entry name" value="DUF637_hemagglutn_put"/>
</dbReference>
<feature type="transmembrane region" description="Helical" evidence="1">
    <location>
        <begin position="173"/>
        <end position="199"/>
    </location>
</feature>
<dbReference type="EMBL" id="NCTK01000001">
    <property type="protein sequence ID" value="OYQ15144.1"/>
    <property type="molecule type" value="Genomic_DNA"/>
</dbReference>
<feature type="domain" description="DUF637" evidence="2">
    <location>
        <begin position="173"/>
        <end position="346"/>
    </location>
</feature>
<evidence type="ECO:0000313" key="4">
    <source>
        <dbReference type="EMBL" id="OYQ15144.1"/>
    </source>
</evidence>
<gene>
    <name evidence="4" type="ORF">B7R77_13515</name>
</gene>
<feature type="domain" description="DUF6862" evidence="3">
    <location>
        <begin position="422"/>
        <end position="482"/>
    </location>
</feature>
<organism evidence="4 5">
    <name type="scientific">Ralstonia solanacearum K60</name>
    <dbReference type="NCBI Taxonomy" id="1091042"/>
    <lineage>
        <taxon>Bacteria</taxon>
        <taxon>Pseudomonadati</taxon>
        <taxon>Pseudomonadota</taxon>
        <taxon>Betaproteobacteria</taxon>
        <taxon>Burkholderiales</taxon>
        <taxon>Burkholderiaceae</taxon>
        <taxon>Ralstonia</taxon>
        <taxon>Ralstonia solanacearum species complex</taxon>
    </lineage>
</organism>
<evidence type="ECO:0000256" key="1">
    <source>
        <dbReference type="SAM" id="Phobius"/>
    </source>
</evidence>